<dbReference type="Gene3D" id="3.40.50.10490">
    <property type="entry name" value="Glucose-6-phosphate isomerase like protein, domain 1"/>
    <property type="match status" value="1"/>
</dbReference>
<keyword evidence="3" id="KW-1185">Reference proteome</keyword>
<dbReference type="Pfam" id="PF13580">
    <property type="entry name" value="SIS_2"/>
    <property type="match status" value="1"/>
</dbReference>
<dbReference type="Proteomes" id="UP000194003">
    <property type="component" value="Unassembled WGS sequence"/>
</dbReference>
<evidence type="ECO:0000313" key="3">
    <source>
        <dbReference type="Proteomes" id="UP000194003"/>
    </source>
</evidence>
<dbReference type="InterPro" id="IPR035461">
    <property type="entry name" value="GmhA/DiaA"/>
</dbReference>
<dbReference type="AlphaFoldDB" id="A0A1Y2K3C6"/>
<dbReference type="InterPro" id="IPR046348">
    <property type="entry name" value="SIS_dom_sf"/>
</dbReference>
<dbReference type="PROSITE" id="PS51464">
    <property type="entry name" value="SIS"/>
    <property type="match status" value="1"/>
</dbReference>
<dbReference type="SUPFAM" id="SSF53697">
    <property type="entry name" value="SIS domain"/>
    <property type="match status" value="1"/>
</dbReference>
<organism evidence="2 3">
    <name type="scientific">Magnetofaba australis IT-1</name>
    <dbReference type="NCBI Taxonomy" id="1434232"/>
    <lineage>
        <taxon>Bacteria</taxon>
        <taxon>Pseudomonadati</taxon>
        <taxon>Pseudomonadota</taxon>
        <taxon>Magnetococcia</taxon>
        <taxon>Magnetococcales</taxon>
        <taxon>Magnetococcaceae</taxon>
        <taxon>Magnetofaba</taxon>
    </lineage>
</organism>
<dbReference type="PANTHER" id="PTHR30390:SF7">
    <property type="entry name" value="PHOSPHOHEPTOSE ISOMERASE"/>
    <property type="match status" value="1"/>
</dbReference>
<keyword evidence="2" id="KW-0413">Isomerase</keyword>
<feature type="domain" description="SIS" evidence="1">
    <location>
        <begin position="41"/>
        <end position="193"/>
    </location>
</feature>
<dbReference type="EMBL" id="LVJN01000020">
    <property type="protein sequence ID" value="OSM02136.1"/>
    <property type="molecule type" value="Genomic_DNA"/>
</dbReference>
<evidence type="ECO:0000313" key="2">
    <source>
        <dbReference type="EMBL" id="OSM02136.1"/>
    </source>
</evidence>
<dbReference type="InterPro" id="IPR050099">
    <property type="entry name" value="SIS_GmhA/DiaA_subfam"/>
</dbReference>
<dbReference type="CDD" id="cd05006">
    <property type="entry name" value="SIS_GmhA"/>
    <property type="match status" value="1"/>
</dbReference>
<protein>
    <submittedName>
        <fullName evidence="2">Putative phosphoheptose isomerase</fullName>
    </submittedName>
</protein>
<sequence>MMMQPMEWFDALHGALTQSQCRIQGEPAELAAGLNTLGQLLAQTQRDGASVWWAGNGGSAALCSHLSQDLLNKLGIRSQTINDPALLTCMSNDYGYEQVYARPLSVLARPGDLALLISSSGASANILNAARWARDNGLKLATLSAFKADNPLFALPADAAFYLPCSLYGHAEVGHEALIHAVIESLWLQQKTP</sequence>
<proteinExistence type="predicted"/>
<accession>A0A1Y2K3C6</accession>
<dbReference type="PANTHER" id="PTHR30390">
    <property type="entry name" value="SEDOHEPTULOSE 7-PHOSPHATE ISOMERASE / DNAA INITIATOR-ASSOCIATING FACTOR FOR REPLICATION INITIATION"/>
    <property type="match status" value="1"/>
</dbReference>
<comment type="caution">
    <text evidence="2">The sequence shown here is derived from an EMBL/GenBank/DDBJ whole genome shotgun (WGS) entry which is preliminary data.</text>
</comment>
<reference evidence="2 3" key="1">
    <citation type="journal article" date="2016" name="BMC Genomics">
        <title>Combined genomic and structural analyses of a cultured magnetotactic bacterium reveals its niche adaptation to a dynamic environment.</title>
        <authorList>
            <person name="Araujo A.C."/>
            <person name="Morillo V."/>
            <person name="Cypriano J."/>
            <person name="Teixeira L.C."/>
            <person name="Leao P."/>
            <person name="Lyra S."/>
            <person name="Almeida L.G."/>
            <person name="Bazylinski D.A."/>
            <person name="Vasconcellos A.T."/>
            <person name="Abreu F."/>
            <person name="Lins U."/>
        </authorList>
    </citation>
    <scope>NUCLEOTIDE SEQUENCE [LARGE SCALE GENOMIC DNA]</scope>
    <source>
        <strain evidence="2 3">IT-1</strain>
    </source>
</reference>
<gene>
    <name evidence="2" type="ORF">MAIT1_02230</name>
</gene>
<dbReference type="GO" id="GO:1901135">
    <property type="term" value="P:carbohydrate derivative metabolic process"/>
    <property type="evidence" value="ECO:0007669"/>
    <property type="project" value="InterPro"/>
</dbReference>
<dbReference type="GO" id="GO:0016853">
    <property type="term" value="F:isomerase activity"/>
    <property type="evidence" value="ECO:0007669"/>
    <property type="project" value="UniProtKB-KW"/>
</dbReference>
<evidence type="ECO:0000259" key="1">
    <source>
        <dbReference type="PROSITE" id="PS51464"/>
    </source>
</evidence>
<dbReference type="InterPro" id="IPR001347">
    <property type="entry name" value="SIS_dom"/>
</dbReference>
<name>A0A1Y2K3C6_9PROT</name>
<dbReference type="STRING" id="1434232.MAIT1_02230"/>
<dbReference type="GO" id="GO:0097367">
    <property type="term" value="F:carbohydrate derivative binding"/>
    <property type="evidence" value="ECO:0007669"/>
    <property type="project" value="InterPro"/>
</dbReference>